<gene>
    <name evidence="1" type="ORF">UFOVP245_150</name>
</gene>
<name>A0A6J7WUK3_9CAUD</name>
<dbReference type="EMBL" id="LR798287">
    <property type="protein sequence ID" value="CAB5221417.1"/>
    <property type="molecule type" value="Genomic_DNA"/>
</dbReference>
<evidence type="ECO:0000313" key="1">
    <source>
        <dbReference type="EMBL" id="CAB5221417.1"/>
    </source>
</evidence>
<organism evidence="1">
    <name type="scientific">uncultured Caudovirales phage</name>
    <dbReference type="NCBI Taxonomy" id="2100421"/>
    <lineage>
        <taxon>Viruses</taxon>
        <taxon>Duplodnaviria</taxon>
        <taxon>Heunggongvirae</taxon>
        <taxon>Uroviricota</taxon>
        <taxon>Caudoviricetes</taxon>
        <taxon>Peduoviridae</taxon>
        <taxon>Maltschvirus</taxon>
        <taxon>Maltschvirus maltsch</taxon>
    </lineage>
</organism>
<accession>A0A6J7WUK3</accession>
<proteinExistence type="predicted"/>
<protein>
    <submittedName>
        <fullName evidence="1">Uncharacterized protein</fullName>
    </submittedName>
</protein>
<sequence>MENLSIQQLQTAITHMKYNVELAIEAGDTSLAGAFYDKIDALCIALHRKIDDPCTTLADVRYFEGV</sequence>
<reference evidence="1" key="1">
    <citation type="submission" date="2020-05" db="EMBL/GenBank/DDBJ databases">
        <authorList>
            <person name="Chiriac C."/>
            <person name="Salcher M."/>
            <person name="Ghai R."/>
            <person name="Kavagutti S V."/>
        </authorList>
    </citation>
    <scope>NUCLEOTIDE SEQUENCE</scope>
</reference>